<dbReference type="OrthoDB" id="2623608at2"/>
<dbReference type="RefSeq" id="WP_068748438.1">
    <property type="nucleotide sequence ID" value="NZ_LOHZ01000030.1"/>
</dbReference>
<evidence type="ECO:0008006" key="3">
    <source>
        <dbReference type="Google" id="ProtNLM"/>
    </source>
</evidence>
<protein>
    <recommendedName>
        <fullName evidence="3">DUF2281 domain-containing protein</fullName>
    </recommendedName>
</protein>
<keyword evidence="2" id="KW-1185">Reference proteome</keyword>
<dbReference type="EMBL" id="LOHZ01000030">
    <property type="protein sequence ID" value="KYO66124.1"/>
    <property type="molecule type" value="Genomic_DNA"/>
</dbReference>
<sequence length="78" mass="8929">MNFIKTVINSNKLSGIIDIPNELKNKVVEVIILPLADAPENKNIRKLKGALKKYKNPELINLEKEAWQKAVEEKHEHS</sequence>
<dbReference type="AlphaFoldDB" id="A0A161PUE9"/>
<gene>
    <name evidence="1" type="ORF">ATZ99_13160</name>
</gene>
<evidence type="ECO:0000313" key="2">
    <source>
        <dbReference type="Proteomes" id="UP000075737"/>
    </source>
</evidence>
<proteinExistence type="predicted"/>
<evidence type="ECO:0000313" key="1">
    <source>
        <dbReference type="EMBL" id="KYO66124.1"/>
    </source>
</evidence>
<name>A0A161PUE9_9FIRM</name>
<reference evidence="1 2" key="1">
    <citation type="submission" date="2015-12" db="EMBL/GenBank/DDBJ databases">
        <title>Draft genome of Thermovenabulum gondwanense isolated from a red thermophilic microbial mat colonisisng an outflow channel of a bore well.</title>
        <authorList>
            <person name="Patel B.K."/>
        </authorList>
    </citation>
    <scope>NUCLEOTIDE SEQUENCE [LARGE SCALE GENOMIC DNA]</scope>
    <source>
        <strain evidence="1 2">R270</strain>
    </source>
</reference>
<dbReference type="Proteomes" id="UP000075737">
    <property type="component" value="Unassembled WGS sequence"/>
</dbReference>
<accession>A0A161PUE9</accession>
<comment type="caution">
    <text evidence="1">The sequence shown here is derived from an EMBL/GenBank/DDBJ whole genome shotgun (WGS) entry which is preliminary data.</text>
</comment>
<dbReference type="STRING" id="520767.ATZ99_13160"/>
<organism evidence="1 2">
    <name type="scientific">Thermovenabulum gondwanense</name>
    <dbReference type="NCBI Taxonomy" id="520767"/>
    <lineage>
        <taxon>Bacteria</taxon>
        <taxon>Bacillati</taxon>
        <taxon>Bacillota</taxon>
        <taxon>Clostridia</taxon>
        <taxon>Thermosediminibacterales</taxon>
        <taxon>Thermosediminibacteraceae</taxon>
        <taxon>Thermovenabulum</taxon>
    </lineage>
</organism>